<dbReference type="Proteomes" id="UP001164803">
    <property type="component" value="Chromosome"/>
</dbReference>
<protein>
    <submittedName>
        <fullName evidence="1">Uncharacterized protein</fullName>
    </submittedName>
</protein>
<gene>
    <name evidence="1" type="ORF">NZD86_00975</name>
</gene>
<organism evidence="1 2">
    <name type="scientific">Alicyclobacillus dauci</name>
    <dbReference type="NCBI Taxonomy" id="1475485"/>
    <lineage>
        <taxon>Bacteria</taxon>
        <taxon>Bacillati</taxon>
        <taxon>Bacillota</taxon>
        <taxon>Bacilli</taxon>
        <taxon>Bacillales</taxon>
        <taxon>Alicyclobacillaceae</taxon>
        <taxon>Alicyclobacillus</taxon>
    </lineage>
</organism>
<dbReference type="RefSeq" id="WP_268044602.1">
    <property type="nucleotide sequence ID" value="NZ_CP104064.1"/>
</dbReference>
<keyword evidence="2" id="KW-1185">Reference proteome</keyword>
<reference evidence="1" key="1">
    <citation type="submission" date="2022-08" db="EMBL/GenBank/DDBJ databases">
        <title>Alicyclobacillus dauci DSM2870, complete genome.</title>
        <authorList>
            <person name="Wang Q."/>
            <person name="Cai R."/>
            <person name="Wang Z."/>
        </authorList>
    </citation>
    <scope>NUCLEOTIDE SEQUENCE</scope>
    <source>
        <strain evidence="1">DSM 28700</strain>
    </source>
</reference>
<evidence type="ECO:0000313" key="1">
    <source>
        <dbReference type="EMBL" id="WAH37157.1"/>
    </source>
</evidence>
<proteinExistence type="predicted"/>
<sequence length="50" mass="5126">MSIVEESGSDQHLVNELSGMASRQMDNKAVACSGRFAVAGGTLVSLLGSN</sequence>
<name>A0ABY6Z2U0_9BACL</name>
<dbReference type="EMBL" id="CP104064">
    <property type="protein sequence ID" value="WAH37157.1"/>
    <property type="molecule type" value="Genomic_DNA"/>
</dbReference>
<evidence type="ECO:0000313" key="2">
    <source>
        <dbReference type="Proteomes" id="UP001164803"/>
    </source>
</evidence>
<accession>A0ABY6Z2U0</accession>